<reference evidence="3" key="2">
    <citation type="submission" date="2021-10" db="EMBL/GenBank/DDBJ databases">
        <title>Genome of Winogradskyella sp. E313.</title>
        <authorList>
            <person name="Zhou Y."/>
        </authorList>
    </citation>
    <scope>NUCLEOTIDE SEQUENCE</scope>
    <source>
        <strain evidence="3">E313</strain>
    </source>
</reference>
<gene>
    <name evidence="3" type="ORF">J1C55_04500</name>
</gene>
<accession>A0ABS8ELE0</accession>
<dbReference type="Proteomes" id="UP000778797">
    <property type="component" value="Unassembled WGS sequence"/>
</dbReference>
<dbReference type="NCBIfam" id="TIGR00035">
    <property type="entry name" value="asp_race"/>
    <property type="match status" value="1"/>
</dbReference>
<dbReference type="Gene3D" id="3.40.50.1860">
    <property type="match status" value="2"/>
</dbReference>
<dbReference type="RefSeq" id="WP_227476290.1">
    <property type="nucleotide sequence ID" value="NZ_JAFMPT010000004.1"/>
</dbReference>
<organism evidence="3 4">
    <name type="scientific">Winogradskyella immobilis</name>
    <dbReference type="NCBI Taxonomy" id="2816852"/>
    <lineage>
        <taxon>Bacteria</taxon>
        <taxon>Pseudomonadati</taxon>
        <taxon>Bacteroidota</taxon>
        <taxon>Flavobacteriia</taxon>
        <taxon>Flavobacteriales</taxon>
        <taxon>Flavobacteriaceae</taxon>
        <taxon>Winogradskyella</taxon>
    </lineage>
</organism>
<protein>
    <submittedName>
        <fullName evidence="3">Amino acid racemase</fullName>
        <ecNumber evidence="3">5.1.1.-</ecNumber>
    </submittedName>
</protein>
<dbReference type="InterPro" id="IPR033134">
    <property type="entry name" value="Asp/Glu_racemase_AS_2"/>
</dbReference>
<dbReference type="InterPro" id="IPR015942">
    <property type="entry name" value="Asp/Glu/hydantoin_racemase"/>
</dbReference>
<evidence type="ECO:0000313" key="4">
    <source>
        <dbReference type="Proteomes" id="UP000778797"/>
    </source>
</evidence>
<dbReference type="GO" id="GO:0016853">
    <property type="term" value="F:isomerase activity"/>
    <property type="evidence" value="ECO:0007669"/>
    <property type="project" value="UniProtKB-KW"/>
</dbReference>
<evidence type="ECO:0000256" key="1">
    <source>
        <dbReference type="ARBA" id="ARBA00007847"/>
    </source>
</evidence>
<dbReference type="InterPro" id="IPR004380">
    <property type="entry name" value="Asp_race"/>
</dbReference>
<dbReference type="SUPFAM" id="SSF53681">
    <property type="entry name" value="Aspartate/glutamate racemase"/>
    <property type="match status" value="2"/>
</dbReference>
<dbReference type="EC" id="5.1.1.-" evidence="3"/>
<evidence type="ECO:0000313" key="3">
    <source>
        <dbReference type="EMBL" id="MCC1483842.1"/>
    </source>
</evidence>
<dbReference type="Pfam" id="PF01177">
    <property type="entry name" value="Asp_Glu_race"/>
    <property type="match status" value="1"/>
</dbReference>
<keyword evidence="2 3" id="KW-0413">Isomerase</keyword>
<name>A0ABS8ELE0_9FLAO</name>
<dbReference type="EMBL" id="JAFMPT010000004">
    <property type="protein sequence ID" value="MCC1483842.1"/>
    <property type="molecule type" value="Genomic_DNA"/>
</dbReference>
<dbReference type="PANTHER" id="PTHR21198">
    <property type="entry name" value="GLUTAMATE RACEMASE"/>
    <property type="match status" value="1"/>
</dbReference>
<comment type="caution">
    <text evidence="3">The sequence shown here is derived from an EMBL/GenBank/DDBJ whole genome shotgun (WGS) entry which is preliminary data.</text>
</comment>
<reference evidence="3" key="1">
    <citation type="submission" date="2021-03" db="EMBL/GenBank/DDBJ databases">
        <authorList>
            <person name="Ping X."/>
        </authorList>
    </citation>
    <scope>NUCLEOTIDE SEQUENCE</scope>
    <source>
        <strain evidence="3">E313</strain>
    </source>
</reference>
<dbReference type="PROSITE" id="PS00924">
    <property type="entry name" value="ASP_GLU_RACEMASE_2"/>
    <property type="match status" value="1"/>
</dbReference>
<keyword evidence="4" id="KW-1185">Reference proteome</keyword>
<evidence type="ECO:0000256" key="2">
    <source>
        <dbReference type="ARBA" id="ARBA00023235"/>
    </source>
</evidence>
<dbReference type="InterPro" id="IPR001920">
    <property type="entry name" value="Asp/Glu_race"/>
</dbReference>
<comment type="similarity">
    <text evidence="1">Belongs to the aspartate/glutamate racemases family.</text>
</comment>
<sequence>MKKSSVIILFVTSLLFVFNCTTKSDEKKPNKSAMNSLGLIGGLSWHSTLDYYTAINESVNSHFGNNTNPPLLIYNINQAEIHRFQKEDKWDSIAYLLSQAGLKLKKAGADAVIFCANTPHKVYNQVQKDLNETPIIHIGDATAKVIKNDSVDKVGFIGTKYSMEDDFITKRIKNNNIEVIVPKDITTINELQRIIAEELTYGIIKPESKAYVITVLQEMINEGAKGIVLGCTEFPLMILKDDLSVPLFNTTLIHSKVAVNFILNSDN</sequence>
<dbReference type="PANTHER" id="PTHR21198:SF7">
    <property type="entry name" value="ASPARTATE-GLUTAMATE RACEMASE FAMILY"/>
    <property type="match status" value="1"/>
</dbReference>
<proteinExistence type="inferred from homology"/>